<protein>
    <recommendedName>
        <fullName evidence="1">Retrotransposon gag domain-containing protein</fullName>
    </recommendedName>
</protein>
<dbReference type="AlphaFoldDB" id="A0A2I0HGB4"/>
<feature type="non-terminal residue" evidence="2">
    <location>
        <position position="84"/>
    </location>
</feature>
<accession>A0A2I0HGB4</accession>
<evidence type="ECO:0000313" key="3">
    <source>
        <dbReference type="Proteomes" id="UP000233551"/>
    </source>
</evidence>
<dbReference type="Proteomes" id="UP000233551">
    <property type="component" value="Unassembled WGS sequence"/>
</dbReference>
<dbReference type="InterPro" id="IPR005162">
    <property type="entry name" value="Retrotrans_gag_dom"/>
</dbReference>
<sequence>MRKRFVPSHYYRDLHLKLQNLKQGSKTVEEYHKEMEIAMIRVNVEEDREATMARFISGLSREIANIVELHHYVELEELVHMAMK</sequence>
<proteinExistence type="predicted"/>
<evidence type="ECO:0000313" key="2">
    <source>
        <dbReference type="EMBL" id="PKI26365.1"/>
    </source>
</evidence>
<comment type="caution">
    <text evidence="2">The sequence shown here is derived from an EMBL/GenBank/DDBJ whole genome shotgun (WGS) entry which is preliminary data.</text>
</comment>
<evidence type="ECO:0000259" key="1">
    <source>
        <dbReference type="Pfam" id="PF03732"/>
    </source>
</evidence>
<dbReference type="PANTHER" id="PTHR35046">
    <property type="entry name" value="ZINC KNUCKLE (CCHC-TYPE) FAMILY PROTEIN"/>
    <property type="match status" value="1"/>
</dbReference>
<gene>
    <name evidence="2" type="ORF">CRG98_048946</name>
</gene>
<dbReference type="Pfam" id="PF03732">
    <property type="entry name" value="Retrotrans_gag"/>
    <property type="match status" value="1"/>
</dbReference>
<dbReference type="PANTHER" id="PTHR35046:SF9">
    <property type="entry name" value="RNA-DIRECTED DNA POLYMERASE"/>
    <property type="match status" value="1"/>
</dbReference>
<feature type="domain" description="Retrotransposon gag" evidence="1">
    <location>
        <begin position="1"/>
        <end position="60"/>
    </location>
</feature>
<name>A0A2I0HGB4_PUNGR</name>
<keyword evidence="3" id="KW-1185">Reference proteome</keyword>
<organism evidence="2 3">
    <name type="scientific">Punica granatum</name>
    <name type="common">Pomegranate</name>
    <dbReference type="NCBI Taxonomy" id="22663"/>
    <lineage>
        <taxon>Eukaryota</taxon>
        <taxon>Viridiplantae</taxon>
        <taxon>Streptophyta</taxon>
        <taxon>Embryophyta</taxon>
        <taxon>Tracheophyta</taxon>
        <taxon>Spermatophyta</taxon>
        <taxon>Magnoliopsida</taxon>
        <taxon>eudicotyledons</taxon>
        <taxon>Gunneridae</taxon>
        <taxon>Pentapetalae</taxon>
        <taxon>rosids</taxon>
        <taxon>malvids</taxon>
        <taxon>Myrtales</taxon>
        <taxon>Lythraceae</taxon>
        <taxon>Punica</taxon>
    </lineage>
</organism>
<dbReference type="EMBL" id="PGOL01030986">
    <property type="protein sequence ID" value="PKI26365.1"/>
    <property type="molecule type" value="Genomic_DNA"/>
</dbReference>
<reference evidence="2 3" key="1">
    <citation type="submission" date="2017-11" db="EMBL/GenBank/DDBJ databases">
        <title>De-novo sequencing of pomegranate (Punica granatum L.) genome.</title>
        <authorList>
            <person name="Akparov Z."/>
            <person name="Amiraslanov A."/>
            <person name="Hajiyeva S."/>
            <person name="Abbasov M."/>
            <person name="Kaur K."/>
            <person name="Hamwieh A."/>
            <person name="Solovyev V."/>
            <person name="Salamov A."/>
            <person name="Braich B."/>
            <person name="Kosarev P."/>
            <person name="Mahmoud A."/>
            <person name="Hajiyev E."/>
            <person name="Babayeva S."/>
            <person name="Izzatullayeva V."/>
            <person name="Mammadov A."/>
            <person name="Mammadov A."/>
            <person name="Sharifova S."/>
            <person name="Ojaghi J."/>
            <person name="Eynullazada K."/>
            <person name="Bayramov B."/>
            <person name="Abdulazimova A."/>
            <person name="Shahmuradov I."/>
        </authorList>
    </citation>
    <scope>NUCLEOTIDE SEQUENCE [LARGE SCALE GENOMIC DNA]</scope>
    <source>
        <strain evidence="3">cv. AG2017</strain>
        <tissue evidence="2">Leaf</tissue>
    </source>
</reference>